<evidence type="ECO:0000313" key="1">
    <source>
        <dbReference type="EMBL" id="KAK0144126.1"/>
    </source>
</evidence>
<keyword evidence="2" id="KW-1185">Reference proteome</keyword>
<organism evidence="1 2">
    <name type="scientific">Merluccius polli</name>
    <name type="common">Benguela hake</name>
    <name type="synonym">Merluccius cadenati</name>
    <dbReference type="NCBI Taxonomy" id="89951"/>
    <lineage>
        <taxon>Eukaryota</taxon>
        <taxon>Metazoa</taxon>
        <taxon>Chordata</taxon>
        <taxon>Craniata</taxon>
        <taxon>Vertebrata</taxon>
        <taxon>Euteleostomi</taxon>
        <taxon>Actinopterygii</taxon>
        <taxon>Neopterygii</taxon>
        <taxon>Teleostei</taxon>
        <taxon>Neoteleostei</taxon>
        <taxon>Acanthomorphata</taxon>
        <taxon>Zeiogadaria</taxon>
        <taxon>Gadariae</taxon>
        <taxon>Gadiformes</taxon>
        <taxon>Gadoidei</taxon>
        <taxon>Merlucciidae</taxon>
        <taxon>Merluccius</taxon>
    </lineage>
</organism>
<comment type="caution">
    <text evidence="1">The sequence shown here is derived from an EMBL/GenBank/DDBJ whole genome shotgun (WGS) entry which is preliminary data.</text>
</comment>
<protein>
    <submittedName>
        <fullName evidence="1">Uncharacterized protein</fullName>
    </submittedName>
</protein>
<reference evidence="1" key="1">
    <citation type="journal article" date="2023" name="Front. Mar. Sci.">
        <title>A new Merluccius polli reference genome to investigate the effects of global change in West African waters.</title>
        <authorList>
            <person name="Mateo J.L."/>
            <person name="Blanco-Fernandez C."/>
            <person name="Garcia-Vazquez E."/>
            <person name="Machado-Schiaffino G."/>
        </authorList>
    </citation>
    <scope>NUCLEOTIDE SEQUENCE</scope>
    <source>
        <strain evidence="1">C29</strain>
        <tissue evidence="1">Fin</tissue>
    </source>
</reference>
<dbReference type="Proteomes" id="UP001174136">
    <property type="component" value="Unassembled WGS sequence"/>
</dbReference>
<evidence type="ECO:0000313" key="2">
    <source>
        <dbReference type="Proteomes" id="UP001174136"/>
    </source>
</evidence>
<dbReference type="AlphaFoldDB" id="A0AA47NYZ8"/>
<proteinExistence type="predicted"/>
<sequence>MDPDNINPRVLKACAGQLAGVFQHLFNLSEGRRRCPRCGRAPALFWCLRKEVQVLSMTTGQ</sequence>
<gene>
    <name evidence="1" type="ORF">N1851_017514</name>
</gene>
<dbReference type="EMBL" id="JAOPHQ010003160">
    <property type="protein sequence ID" value="KAK0144126.1"/>
    <property type="molecule type" value="Genomic_DNA"/>
</dbReference>
<name>A0AA47NYZ8_MERPO</name>
<accession>A0AA47NYZ8</accession>